<accession>A0A5B7JSM4</accession>
<dbReference type="Proteomes" id="UP000324222">
    <property type="component" value="Unassembled WGS sequence"/>
</dbReference>
<organism evidence="2 3">
    <name type="scientific">Portunus trituberculatus</name>
    <name type="common">Swimming crab</name>
    <name type="synonym">Neptunus trituberculatus</name>
    <dbReference type="NCBI Taxonomy" id="210409"/>
    <lineage>
        <taxon>Eukaryota</taxon>
        <taxon>Metazoa</taxon>
        <taxon>Ecdysozoa</taxon>
        <taxon>Arthropoda</taxon>
        <taxon>Crustacea</taxon>
        <taxon>Multicrustacea</taxon>
        <taxon>Malacostraca</taxon>
        <taxon>Eumalacostraca</taxon>
        <taxon>Eucarida</taxon>
        <taxon>Decapoda</taxon>
        <taxon>Pleocyemata</taxon>
        <taxon>Brachyura</taxon>
        <taxon>Eubrachyura</taxon>
        <taxon>Portunoidea</taxon>
        <taxon>Portunidae</taxon>
        <taxon>Portuninae</taxon>
        <taxon>Portunus</taxon>
    </lineage>
</organism>
<evidence type="ECO:0000256" key="1">
    <source>
        <dbReference type="SAM" id="MobiDB-lite"/>
    </source>
</evidence>
<reference evidence="2 3" key="1">
    <citation type="submission" date="2019-05" db="EMBL/GenBank/DDBJ databases">
        <title>Another draft genome of Portunus trituberculatus and its Hox gene families provides insights of decapod evolution.</title>
        <authorList>
            <person name="Jeong J.-H."/>
            <person name="Song I."/>
            <person name="Kim S."/>
            <person name="Choi T."/>
            <person name="Kim D."/>
            <person name="Ryu S."/>
            <person name="Kim W."/>
        </authorList>
    </citation>
    <scope>NUCLEOTIDE SEQUENCE [LARGE SCALE GENOMIC DNA]</scope>
    <source>
        <tissue evidence="2">Muscle</tissue>
    </source>
</reference>
<protein>
    <submittedName>
        <fullName evidence="2">Uncharacterized protein</fullName>
    </submittedName>
</protein>
<name>A0A5B7JSM4_PORTR</name>
<dbReference type="AlphaFoldDB" id="A0A5B7JSM4"/>
<keyword evidence="3" id="KW-1185">Reference proteome</keyword>
<evidence type="ECO:0000313" key="2">
    <source>
        <dbReference type="EMBL" id="MPC96088.1"/>
    </source>
</evidence>
<dbReference type="EMBL" id="VSRR010104584">
    <property type="protein sequence ID" value="MPC96088.1"/>
    <property type="molecule type" value="Genomic_DNA"/>
</dbReference>
<proteinExistence type="predicted"/>
<comment type="caution">
    <text evidence="2">The sequence shown here is derived from an EMBL/GenBank/DDBJ whole genome shotgun (WGS) entry which is preliminary data.</text>
</comment>
<gene>
    <name evidence="2" type="ORF">E2C01_091326</name>
</gene>
<sequence>MSFPCAEENNRFGPVRQTRVQLIIHPLNSGPGEAHSPPPPPVLTTKRSVQMPHLTVTDKQYLTYE</sequence>
<evidence type="ECO:0000313" key="3">
    <source>
        <dbReference type="Proteomes" id="UP000324222"/>
    </source>
</evidence>
<feature type="region of interest" description="Disordered" evidence="1">
    <location>
        <begin position="27"/>
        <end position="46"/>
    </location>
</feature>